<dbReference type="Proteomes" id="UP001274830">
    <property type="component" value="Unassembled WGS sequence"/>
</dbReference>
<evidence type="ECO:0000313" key="2">
    <source>
        <dbReference type="Proteomes" id="UP001274830"/>
    </source>
</evidence>
<comment type="caution">
    <text evidence="1">The sequence shown here is derived from an EMBL/GenBank/DDBJ whole genome shotgun (WGS) entry which is preliminary data.</text>
</comment>
<keyword evidence="2" id="KW-1185">Reference proteome</keyword>
<sequence>MGFPLIALQDPDKVWPRIVRARERWMMQSERKKVAWAIQQYAQQSQIKDAYMLGLPEFSFVSAERDFSHGENGKFNASNHYVTQLVYHLDTIAVLAIESKTPIESFVQEWDRDWSPLEQQVLGAYDIKTLETPQSEERIGSQSFVCVPCVVQSSHSLITRKLPIR</sequence>
<organism evidence="1 2">
    <name type="scientific">Recurvomyces mirabilis</name>
    <dbReference type="NCBI Taxonomy" id="574656"/>
    <lineage>
        <taxon>Eukaryota</taxon>
        <taxon>Fungi</taxon>
        <taxon>Dikarya</taxon>
        <taxon>Ascomycota</taxon>
        <taxon>Pezizomycotina</taxon>
        <taxon>Dothideomycetes</taxon>
        <taxon>Dothideomycetidae</taxon>
        <taxon>Mycosphaerellales</taxon>
        <taxon>Teratosphaeriaceae</taxon>
        <taxon>Recurvomyces</taxon>
    </lineage>
</organism>
<dbReference type="AlphaFoldDB" id="A0AAE0WWJ5"/>
<proteinExistence type="predicted"/>
<reference evidence="1" key="1">
    <citation type="submission" date="2023-07" db="EMBL/GenBank/DDBJ databases">
        <title>Black Yeasts Isolated from many extreme environments.</title>
        <authorList>
            <person name="Coleine C."/>
            <person name="Stajich J.E."/>
            <person name="Selbmann L."/>
        </authorList>
    </citation>
    <scope>NUCLEOTIDE SEQUENCE</scope>
    <source>
        <strain evidence="1">CCFEE 5485</strain>
    </source>
</reference>
<accession>A0AAE0WWJ5</accession>
<name>A0AAE0WWJ5_9PEZI</name>
<evidence type="ECO:0000313" key="1">
    <source>
        <dbReference type="EMBL" id="KAK3679695.1"/>
    </source>
</evidence>
<gene>
    <name evidence="1" type="ORF">LTR78_000071</name>
</gene>
<dbReference type="EMBL" id="JAUTXT010000001">
    <property type="protein sequence ID" value="KAK3679695.1"/>
    <property type="molecule type" value="Genomic_DNA"/>
</dbReference>
<protein>
    <submittedName>
        <fullName evidence="1">Uncharacterized protein</fullName>
    </submittedName>
</protein>